<dbReference type="InterPro" id="IPR000184">
    <property type="entry name" value="Bac_surfAg_D15"/>
</dbReference>
<dbReference type="EMBL" id="DRKP01000099">
    <property type="protein sequence ID" value="HEB96502.1"/>
    <property type="molecule type" value="Genomic_DNA"/>
</dbReference>
<evidence type="ECO:0000256" key="2">
    <source>
        <dbReference type="ARBA" id="ARBA00023136"/>
    </source>
</evidence>
<comment type="subcellular location">
    <subcellularLocation>
        <location evidence="1">Membrane</location>
    </subcellularLocation>
</comment>
<keyword evidence="2" id="KW-0472">Membrane</keyword>
<feature type="domain" description="Bacterial surface antigen (D15)" evidence="3">
    <location>
        <begin position="200"/>
        <end position="279"/>
    </location>
</feature>
<protein>
    <submittedName>
        <fullName evidence="4">Glyceraldehyde-3-phosphate dehydrogenase</fullName>
    </submittedName>
</protein>
<evidence type="ECO:0000313" key="4">
    <source>
        <dbReference type="EMBL" id="HEB96502.1"/>
    </source>
</evidence>
<proteinExistence type="predicted"/>
<dbReference type="AlphaFoldDB" id="A0A831WAT4"/>
<name>A0A831WAT4_9GAMM</name>
<evidence type="ECO:0000259" key="3">
    <source>
        <dbReference type="Pfam" id="PF01103"/>
    </source>
</evidence>
<dbReference type="Proteomes" id="UP000886251">
    <property type="component" value="Unassembled WGS sequence"/>
</dbReference>
<dbReference type="Pfam" id="PF01103">
    <property type="entry name" value="Omp85"/>
    <property type="match status" value="1"/>
</dbReference>
<dbReference type="Gene3D" id="2.40.160.50">
    <property type="entry name" value="membrane protein fhac: a member of the omp85/tpsb transporter family"/>
    <property type="match status" value="1"/>
</dbReference>
<accession>A0A831WAT4</accession>
<gene>
    <name evidence="4" type="ORF">ENI96_08745</name>
</gene>
<organism evidence="4 5">
    <name type="scientific">Sedimenticola thiotaurini</name>
    <dbReference type="NCBI Taxonomy" id="1543721"/>
    <lineage>
        <taxon>Bacteria</taxon>
        <taxon>Pseudomonadati</taxon>
        <taxon>Pseudomonadota</taxon>
        <taxon>Gammaproteobacteria</taxon>
        <taxon>Chromatiales</taxon>
        <taxon>Sedimenticolaceae</taxon>
        <taxon>Sedimenticola</taxon>
    </lineage>
</organism>
<comment type="caution">
    <text evidence="4">The sequence shown here is derived from an EMBL/GenBank/DDBJ whole genome shotgun (WGS) entry which is preliminary data.</text>
</comment>
<evidence type="ECO:0000256" key="1">
    <source>
        <dbReference type="ARBA" id="ARBA00004370"/>
    </source>
</evidence>
<reference evidence="4" key="1">
    <citation type="journal article" date="2020" name="mSystems">
        <title>Genome- and Community-Level Interaction Insights into Carbon Utilization and Element Cycling Functions of Hydrothermarchaeota in Hydrothermal Sediment.</title>
        <authorList>
            <person name="Zhou Z."/>
            <person name="Liu Y."/>
            <person name="Xu W."/>
            <person name="Pan J."/>
            <person name="Luo Z.H."/>
            <person name="Li M."/>
        </authorList>
    </citation>
    <scope>NUCLEOTIDE SEQUENCE [LARGE SCALE GENOMIC DNA]</scope>
    <source>
        <strain evidence="4">HyVt-443</strain>
    </source>
</reference>
<sequence length="378" mass="41384">MGMLPLGRLLSLLFLFPVTAVGGLAERFIDPVDGNFDTSDWLASRQGFLPVPIVITEPAVGYGGGIALTFFHGRFGGTANNRRRVPPSVSVVAAGGTGNGTWFVGGGHLGIWKQDRIRYLGGAGYGNINMDYYGTGGQLAGHPVSFSSKAFGLLQQLDFRLGDSDFFSGIGYRLVDTRNRFHLSSLLPIPGVPDPDFDLRSASLSLSLGYDDRDNLFTPSRGLDAGIELSRYDTVLGGDSDFNKYRLYGKYYRPLGRDWVVGVRGDVEGVSGDDIPFYEYPFVQMRGIKVLRYQGERIALGELELRWSFRPRWVLVGFGGVARTWFSGKSGQNGLIDSRGLGFRYLIARKLGLQAGVDIAKGPEDTAFYIVVGSSWLR</sequence>
<evidence type="ECO:0000313" key="5">
    <source>
        <dbReference type="Proteomes" id="UP000886251"/>
    </source>
</evidence>
<dbReference type="GO" id="GO:0019867">
    <property type="term" value="C:outer membrane"/>
    <property type="evidence" value="ECO:0007669"/>
    <property type="project" value="InterPro"/>
</dbReference>